<comment type="caution">
    <text evidence="1">The sequence shown here is derived from an EMBL/GenBank/DDBJ whole genome shotgun (WGS) entry which is preliminary data.</text>
</comment>
<reference evidence="1 2" key="1">
    <citation type="submission" date="2024-04" db="EMBL/GenBank/DDBJ databases">
        <title>Tritrichomonas musculus Genome.</title>
        <authorList>
            <person name="Alves-Ferreira E."/>
            <person name="Grigg M."/>
            <person name="Lorenzi H."/>
            <person name="Galac M."/>
        </authorList>
    </citation>
    <scope>NUCLEOTIDE SEQUENCE [LARGE SCALE GENOMIC DNA]</scope>
    <source>
        <strain evidence="1 2">EAF2021</strain>
    </source>
</reference>
<evidence type="ECO:0000313" key="2">
    <source>
        <dbReference type="Proteomes" id="UP001470230"/>
    </source>
</evidence>
<evidence type="ECO:0000313" key="1">
    <source>
        <dbReference type="EMBL" id="KAK8899823.1"/>
    </source>
</evidence>
<keyword evidence="2" id="KW-1185">Reference proteome</keyword>
<name>A0ABR2L9W4_9EUKA</name>
<sequence length="98" mass="11505">MWASPRYALSICILLDKIAAEERDELVKITTKERDELAKTIAEQRPRMVPASIATCYRYIIWKEPSPTDSNKVVLHLVKRHKSNFRQVAKHYHNKDEN</sequence>
<dbReference type="Proteomes" id="UP001470230">
    <property type="component" value="Unassembled WGS sequence"/>
</dbReference>
<organism evidence="1 2">
    <name type="scientific">Tritrichomonas musculus</name>
    <dbReference type="NCBI Taxonomy" id="1915356"/>
    <lineage>
        <taxon>Eukaryota</taxon>
        <taxon>Metamonada</taxon>
        <taxon>Parabasalia</taxon>
        <taxon>Tritrichomonadida</taxon>
        <taxon>Tritrichomonadidae</taxon>
        <taxon>Tritrichomonas</taxon>
    </lineage>
</organism>
<protein>
    <submittedName>
        <fullName evidence="1">Uncharacterized protein</fullName>
    </submittedName>
</protein>
<accession>A0ABR2L9W4</accession>
<proteinExistence type="predicted"/>
<dbReference type="EMBL" id="JAPFFF010000001">
    <property type="protein sequence ID" value="KAK8899823.1"/>
    <property type="molecule type" value="Genomic_DNA"/>
</dbReference>
<gene>
    <name evidence="1" type="ORF">M9Y10_002145</name>
</gene>